<keyword evidence="1" id="KW-0472">Membrane</keyword>
<comment type="caution">
    <text evidence="2">The sequence shown here is derived from an EMBL/GenBank/DDBJ whole genome shotgun (WGS) entry which is preliminary data.</text>
</comment>
<organism evidence="2 3">
    <name type="scientific">Pararhodobacter zhoushanensis</name>
    <dbReference type="NCBI Taxonomy" id="2479545"/>
    <lineage>
        <taxon>Bacteria</taxon>
        <taxon>Pseudomonadati</taxon>
        <taxon>Pseudomonadota</taxon>
        <taxon>Alphaproteobacteria</taxon>
        <taxon>Rhodobacterales</taxon>
        <taxon>Paracoccaceae</taxon>
        <taxon>Pararhodobacter</taxon>
    </lineage>
</organism>
<keyword evidence="1" id="KW-1133">Transmembrane helix</keyword>
<keyword evidence="3" id="KW-1185">Reference proteome</keyword>
<reference evidence="2 3" key="1">
    <citation type="submission" date="2022-10" db="EMBL/GenBank/DDBJ databases">
        <title>Pararhodobacter sp. nov., isolated from marine algae.</title>
        <authorList>
            <person name="Choi B.J."/>
            <person name="Kim J.M."/>
            <person name="Lee J.K."/>
            <person name="Choi D.G."/>
            <person name="Jeon C.O."/>
        </authorList>
    </citation>
    <scope>NUCLEOTIDE SEQUENCE [LARGE SCALE GENOMIC DNA]</scope>
    <source>
        <strain evidence="2 3">ZQ420</strain>
    </source>
</reference>
<keyword evidence="1" id="KW-0812">Transmembrane</keyword>
<accession>A0ABT3H1N2</accession>
<gene>
    <name evidence="2" type="ORF">OKW52_15850</name>
</gene>
<feature type="transmembrane region" description="Helical" evidence="1">
    <location>
        <begin position="12"/>
        <end position="31"/>
    </location>
</feature>
<name>A0ABT3H1N2_9RHOB</name>
<dbReference type="Proteomes" id="UP001208938">
    <property type="component" value="Unassembled WGS sequence"/>
</dbReference>
<evidence type="ECO:0000313" key="3">
    <source>
        <dbReference type="Proteomes" id="UP001208938"/>
    </source>
</evidence>
<sequence length="339" mass="38656">MDGEKLGSLRPTIFSYIALAAMGLPFLASVISSNGPSGTPAPFSPISVFLFGYNPSLYFFHSSFTIMLTWLDYFLFVGVITIPFEIAIQTRRSRIADQNAKRLDVRNFQVDAAGDQFLLWLRPFSLDNRLSIFSLPEFPHAVYVSFSDRTRSIPIFPTEVSLYDMFRSFTTASVIHISEGGNNLPGGGGLTYGEDEWRAKVELAIRSAKTVVFQPLDTQSMHFELDLLKRLRGLDDIVFFFPVIETQYSYRRLFRTRVKTVEHLRYGFSSKDPDKEIDEINRSIMRFCEKSEIDYPKGLPFPALIRYHKGGEIDAICSLYLDRKSISNFVDGVYELEVS</sequence>
<proteinExistence type="predicted"/>
<feature type="transmembrane region" description="Helical" evidence="1">
    <location>
        <begin position="58"/>
        <end position="84"/>
    </location>
</feature>
<evidence type="ECO:0000313" key="2">
    <source>
        <dbReference type="EMBL" id="MCW1933692.1"/>
    </source>
</evidence>
<dbReference type="EMBL" id="JAPDFL010000001">
    <property type="protein sequence ID" value="MCW1933692.1"/>
    <property type="molecule type" value="Genomic_DNA"/>
</dbReference>
<dbReference type="RefSeq" id="WP_264506572.1">
    <property type="nucleotide sequence ID" value="NZ_JAPDFL010000001.1"/>
</dbReference>
<protein>
    <submittedName>
        <fullName evidence="2">Uncharacterized protein</fullName>
    </submittedName>
</protein>
<evidence type="ECO:0000256" key="1">
    <source>
        <dbReference type="SAM" id="Phobius"/>
    </source>
</evidence>